<keyword evidence="3 5" id="KW-1133">Transmembrane helix</keyword>
<feature type="transmembrane region" description="Helical" evidence="5">
    <location>
        <begin position="6"/>
        <end position="30"/>
    </location>
</feature>
<dbReference type="InterPro" id="IPR019109">
    <property type="entry name" value="MamF_MmsF"/>
</dbReference>
<evidence type="ECO:0008006" key="8">
    <source>
        <dbReference type="Google" id="ProtNLM"/>
    </source>
</evidence>
<evidence type="ECO:0000256" key="1">
    <source>
        <dbReference type="ARBA" id="ARBA00004141"/>
    </source>
</evidence>
<evidence type="ECO:0000313" key="6">
    <source>
        <dbReference type="EMBL" id="RDU37668.1"/>
    </source>
</evidence>
<feature type="transmembrane region" description="Helical" evidence="5">
    <location>
        <begin position="70"/>
        <end position="93"/>
    </location>
</feature>
<proteinExistence type="predicted"/>
<dbReference type="EMBL" id="QNQT01000002">
    <property type="protein sequence ID" value="RDU37668.1"/>
    <property type="molecule type" value="Genomic_DNA"/>
</dbReference>
<keyword evidence="4 5" id="KW-0472">Membrane</keyword>
<keyword evidence="2 5" id="KW-0812">Transmembrane</keyword>
<accession>A0A3D8GT96</accession>
<dbReference type="Proteomes" id="UP000257144">
    <property type="component" value="Unassembled WGS sequence"/>
</dbReference>
<reference evidence="6 7" key="1">
    <citation type="submission" date="2018-07" db="EMBL/GenBank/DDBJ databases">
        <title>Bacillus sp. YLB-04 draft genome sequence.</title>
        <authorList>
            <person name="Yu L."/>
            <person name="Tang X."/>
        </authorList>
    </citation>
    <scope>NUCLEOTIDE SEQUENCE [LARGE SCALE GENOMIC DNA]</scope>
    <source>
        <strain evidence="6 7">YLB-04</strain>
    </source>
</reference>
<dbReference type="AlphaFoldDB" id="A0A3D8GT96"/>
<dbReference type="OrthoDB" id="2328241at2"/>
<comment type="subcellular location">
    <subcellularLocation>
        <location evidence="1">Membrane</location>
        <topology evidence="1">Multi-pass membrane protein</topology>
    </subcellularLocation>
</comment>
<feature type="transmembrane region" description="Helical" evidence="5">
    <location>
        <begin position="42"/>
        <end position="64"/>
    </location>
</feature>
<evidence type="ECO:0000256" key="3">
    <source>
        <dbReference type="ARBA" id="ARBA00022989"/>
    </source>
</evidence>
<evidence type="ECO:0000256" key="2">
    <source>
        <dbReference type="ARBA" id="ARBA00022692"/>
    </source>
</evidence>
<dbReference type="Pfam" id="PF09685">
    <property type="entry name" value="MamF_MmsF"/>
    <property type="match status" value="1"/>
</dbReference>
<gene>
    <name evidence="6" type="ORF">DRW41_07445</name>
</gene>
<name>A0A3D8GT96_9BACI</name>
<sequence length="102" mass="10875">MDTRKILSGLCYFSIFFAPFLFPIVVYFVADDSITKEHAKKALLSHLIPFAAIPIAMLGAMAGAGSDAGFVIAILGMGVYGILSVGVIIWNVVKGIKAIQEL</sequence>
<dbReference type="RefSeq" id="WP_115451339.1">
    <property type="nucleotide sequence ID" value="NZ_QNQT01000002.1"/>
</dbReference>
<comment type="caution">
    <text evidence="6">The sequence shown here is derived from an EMBL/GenBank/DDBJ whole genome shotgun (WGS) entry which is preliminary data.</text>
</comment>
<keyword evidence="7" id="KW-1185">Reference proteome</keyword>
<protein>
    <recommendedName>
        <fullName evidence="8">DUF4870 domain-containing protein</fullName>
    </recommendedName>
</protein>
<evidence type="ECO:0000256" key="4">
    <source>
        <dbReference type="ARBA" id="ARBA00023136"/>
    </source>
</evidence>
<organism evidence="6 7">
    <name type="scientific">Neobacillus piezotolerans</name>
    <dbReference type="NCBI Taxonomy" id="2259171"/>
    <lineage>
        <taxon>Bacteria</taxon>
        <taxon>Bacillati</taxon>
        <taxon>Bacillota</taxon>
        <taxon>Bacilli</taxon>
        <taxon>Bacillales</taxon>
        <taxon>Bacillaceae</taxon>
        <taxon>Neobacillus</taxon>
    </lineage>
</organism>
<evidence type="ECO:0000313" key="7">
    <source>
        <dbReference type="Proteomes" id="UP000257144"/>
    </source>
</evidence>
<evidence type="ECO:0000256" key="5">
    <source>
        <dbReference type="SAM" id="Phobius"/>
    </source>
</evidence>